<evidence type="ECO:0000256" key="2">
    <source>
        <dbReference type="ARBA" id="ARBA00015888"/>
    </source>
</evidence>
<keyword evidence="13" id="KW-1185">Reference proteome</keyword>
<dbReference type="Proteomes" id="UP000051574">
    <property type="component" value="Unassembled WGS sequence"/>
</dbReference>
<evidence type="ECO:0000256" key="3">
    <source>
        <dbReference type="ARBA" id="ARBA00022670"/>
    </source>
</evidence>
<evidence type="ECO:0000313" key="13">
    <source>
        <dbReference type="Proteomes" id="UP000051574"/>
    </source>
</evidence>
<dbReference type="GO" id="GO:0006508">
    <property type="term" value="P:proteolysis"/>
    <property type="evidence" value="ECO:0007669"/>
    <property type="project" value="UniProtKB-KW"/>
</dbReference>
<dbReference type="InterPro" id="IPR036590">
    <property type="entry name" value="SRAP-like"/>
</dbReference>
<evidence type="ECO:0000256" key="6">
    <source>
        <dbReference type="ARBA" id="ARBA00023124"/>
    </source>
</evidence>
<dbReference type="PANTHER" id="PTHR13604:SF0">
    <property type="entry name" value="ABASIC SITE PROCESSING PROTEIN HMCES"/>
    <property type="match status" value="1"/>
</dbReference>
<dbReference type="AlphaFoldDB" id="A0A0T6B7K2"/>
<dbReference type="Gene3D" id="3.90.1680.10">
    <property type="entry name" value="SOS response associated peptidase-like"/>
    <property type="match status" value="1"/>
</dbReference>
<proteinExistence type="inferred from homology"/>
<reference evidence="12 13" key="1">
    <citation type="submission" date="2015-09" db="EMBL/GenBank/DDBJ databases">
        <title>Draft genome of the scarab beetle Oryctes borbonicus.</title>
        <authorList>
            <person name="Meyer J.M."/>
            <person name="Markov G.V."/>
            <person name="Baskaran P."/>
            <person name="Herrmann M."/>
            <person name="Sommer R.J."/>
            <person name="Roedelsperger C."/>
        </authorList>
    </citation>
    <scope>NUCLEOTIDE SEQUENCE [LARGE SCALE GENOMIC DNA]</scope>
    <source>
        <strain evidence="12">OB123</strain>
        <tissue evidence="12">Whole animal</tissue>
    </source>
</reference>
<evidence type="ECO:0000256" key="11">
    <source>
        <dbReference type="ARBA" id="ARBA00031130"/>
    </source>
</evidence>
<comment type="similarity">
    <text evidence="1">Belongs to the SOS response-associated peptidase family.</text>
</comment>
<dbReference type="EMBL" id="LJIG01009380">
    <property type="protein sequence ID" value="KRT83195.1"/>
    <property type="molecule type" value="Genomic_DNA"/>
</dbReference>
<dbReference type="GO" id="GO:0008233">
    <property type="term" value="F:peptidase activity"/>
    <property type="evidence" value="ECO:0007669"/>
    <property type="project" value="UniProtKB-KW"/>
</dbReference>
<protein>
    <recommendedName>
        <fullName evidence="2">Abasic site processing protein HMCES</fullName>
    </recommendedName>
    <alternativeName>
        <fullName evidence="9">Embryonic stem cell-specific 5-hydroxymethylcytosine-binding protein</fullName>
    </alternativeName>
    <alternativeName>
        <fullName evidence="10">Peptidase HMCES</fullName>
    </alternativeName>
    <alternativeName>
        <fullName evidence="11">SRAP domain-containing protein 1</fullName>
    </alternativeName>
</protein>
<keyword evidence="7" id="KW-0238">DNA-binding</keyword>
<evidence type="ECO:0000256" key="8">
    <source>
        <dbReference type="ARBA" id="ARBA00023239"/>
    </source>
</evidence>
<dbReference type="GO" id="GO:0003697">
    <property type="term" value="F:single-stranded DNA binding"/>
    <property type="evidence" value="ECO:0007669"/>
    <property type="project" value="InterPro"/>
</dbReference>
<name>A0A0T6B7K2_9SCAR</name>
<evidence type="ECO:0000256" key="4">
    <source>
        <dbReference type="ARBA" id="ARBA00022763"/>
    </source>
</evidence>
<evidence type="ECO:0000256" key="10">
    <source>
        <dbReference type="ARBA" id="ARBA00030898"/>
    </source>
</evidence>
<dbReference type="GO" id="GO:0016829">
    <property type="term" value="F:lyase activity"/>
    <property type="evidence" value="ECO:0007669"/>
    <property type="project" value="UniProtKB-KW"/>
</dbReference>
<evidence type="ECO:0000256" key="9">
    <source>
        <dbReference type="ARBA" id="ARBA00030390"/>
    </source>
</evidence>
<evidence type="ECO:0000256" key="7">
    <source>
        <dbReference type="ARBA" id="ARBA00023125"/>
    </source>
</evidence>
<dbReference type="PANTHER" id="PTHR13604">
    <property type="entry name" value="DC12-RELATED"/>
    <property type="match status" value="1"/>
</dbReference>
<keyword evidence="5" id="KW-0378">Hydrolase</keyword>
<dbReference type="InterPro" id="IPR003738">
    <property type="entry name" value="SRAP"/>
</dbReference>
<accession>A0A0T6B7K2</accession>
<dbReference type="Pfam" id="PF02586">
    <property type="entry name" value="SRAP"/>
    <property type="match status" value="1"/>
</dbReference>
<dbReference type="SUPFAM" id="SSF143081">
    <property type="entry name" value="BB1717-like"/>
    <property type="match status" value="1"/>
</dbReference>
<dbReference type="OrthoDB" id="2111841at2759"/>
<keyword evidence="3" id="KW-0645">Protease</keyword>
<comment type="caution">
    <text evidence="12">The sequence shown here is derived from an EMBL/GenBank/DDBJ whole genome shotgun (WGS) entry which is preliminary data.</text>
</comment>
<dbReference type="GO" id="GO:0106300">
    <property type="term" value="P:protein-DNA covalent cross-linking repair"/>
    <property type="evidence" value="ECO:0007669"/>
    <property type="project" value="InterPro"/>
</dbReference>
<sequence length="214" mass="24466">MCGRLACSLCPEGIPKACGLSDRNGKQVEPKWKNDSQYEYKPFYNGPPTTTVPVLIYDSKRDSRESQDYFLVAMKWGYTPNFTVNPQTLAHTHNARVENIVNSNMYRHSLISNGRCVIVAEGFYEWQTTPGAGNKQPYFIYQNPEEKESESEDTGSNGKYLMKMAGLWTSRKTENALQYSCTIFTIESDKSLSWLHHRMPIILNNQDEINVSVK</sequence>
<evidence type="ECO:0000313" key="12">
    <source>
        <dbReference type="EMBL" id="KRT83195.1"/>
    </source>
</evidence>
<evidence type="ECO:0000256" key="1">
    <source>
        <dbReference type="ARBA" id="ARBA00008136"/>
    </source>
</evidence>
<keyword evidence="6" id="KW-0190">Covalent protein-DNA linkage</keyword>
<evidence type="ECO:0000256" key="5">
    <source>
        <dbReference type="ARBA" id="ARBA00022801"/>
    </source>
</evidence>
<organism evidence="12 13">
    <name type="scientific">Oryctes borbonicus</name>
    <dbReference type="NCBI Taxonomy" id="1629725"/>
    <lineage>
        <taxon>Eukaryota</taxon>
        <taxon>Metazoa</taxon>
        <taxon>Ecdysozoa</taxon>
        <taxon>Arthropoda</taxon>
        <taxon>Hexapoda</taxon>
        <taxon>Insecta</taxon>
        <taxon>Pterygota</taxon>
        <taxon>Neoptera</taxon>
        <taxon>Endopterygota</taxon>
        <taxon>Coleoptera</taxon>
        <taxon>Polyphaga</taxon>
        <taxon>Scarabaeiformia</taxon>
        <taxon>Scarabaeidae</taxon>
        <taxon>Dynastinae</taxon>
        <taxon>Oryctes</taxon>
    </lineage>
</organism>
<gene>
    <name evidence="12" type="ORF">AMK59_4746</name>
</gene>
<keyword evidence="8" id="KW-0456">Lyase</keyword>
<keyword evidence="4" id="KW-0227">DNA damage</keyword>